<comment type="catalytic activity">
    <reaction evidence="9">
        <text>7-carboxy-7-carbaguanine + NH4(+) + 2 ATP = 7-cyano-7-carbaguanine + 2 AMP + 2 diphosphate + 2 H(+)</text>
        <dbReference type="Rhea" id="RHEA:27982"/>
        <dbReference type="ChEBI" id="CHEBI:15378"/>
        <dbReference type="ChEBI" id="CHEBI:28938"/>
        <dbReference type="ChEBI" id="CHEBI:30616"/>
        <dbReference type="ChEBI" id="CHEBI:33019"/>
        <dbReference type="ChEBI" id="CHEBI:45075"/>
        <dbReference type="ChEBI" id="CHEBI:61036"/>
        <dbReference type="ChEBI" id="CHEBI:456215"/>
        <dbReference type="EC" id="6.3.4.20"/>
    </reaction>
</comment>
<keyword evidence="6" id="KW-0067">ATP-binding</keyword>
<sequence>MSEKVAVCVISGGMDSALSASIAKLDGYKIIAVHFNYKQRTEKKELESFRKIIKDLEVTKDYEIDLNFFEQIGASALTDNSIEVPTNGLEDGVPVTYVPFRNGIFLSIASAIAEKHNATALYIGVVEEDSSGYPDCRSSYISSMQNAINLGTKDETNIEIKMPLVNMKKSEIVSKSILLSVPLEHTWSCYQSEDEACGICDSCRLRLNGFKMANKIDPIKYKNDINVTC</sequence>
<dbReference type="HAMAP" id="MF_01633">
    <property type="entry name" value="QueC"/>
    <property type="match status" value="1"/>
</dbReference>
<evidence type="ECO:0000256" key="9">
    <source>
        <dbReference type="ARBA" id="ARBA00047890"/>
    </source>
</evidence>
<evidence type="ECO:0000256" key="4">
    <source>
        <dbReference type="ARBA" id="ARBA00022741"/>
    </source>
</evidence>
<dbReference type="NCBIfam" id="TIGR00364">
    <property type="entry name" value="7-cyano-7-deazaguanine synthase QueC"/>
    <property type="match status" value="1"/>
</dbReference>
<dbReference type="GO" id="GO:0016874">
    <property type="term" value="F:ligase activity"/>
    <property type="evidence" value="ECO:0007669"/>
    <property type="project" value="UniProtKB-KW"/>
</dbReference>
<dbReference type="GO" id="GO:0005524">
    <property type="term" value="F:ATP binding"/>
    <property type="evidence" value="ECO:0007669"/>
    <property type="project" value="UniProtKB-KW"/>
</dbReference>
<dbReference type="CDD" id="cd01995">
    <property type="entry name" value="QueC-like"/>
    <property type="match status" value="1"/>
</dbReference>
<dbReference type="PANTHER" id="PTHR42914:SF1">
    <property type="entry name" value="7-CYANO-7-DEAZAGUANINE SYNTHASE"/>
    <property type="match status" value="1"/>
</dbReference>
<accession>A0A1W1BEH7</accession>
<proteinExistence type="inferred from homology"/>
<evidence type="ECO:0000256" key="8">
    <source>
        <dbReference type="ARBA" id="ARBA00039149"/>
    </source>
</evidence>
<dbReference type="GO" id="GO:0046872">
    <property type="term" value="F:metal ion binding"/>
    <property type="evidence" value="ECO:0007669"/>
    <property type="project" value="UniProtKB-KW"/>
</dbReference>
<comment type="pathway">
    <text evidence="1">Purine metabolism; 7-cyano-7-deazaguanine biosynthesis.</text>
</comment>
<keyword evidence="4" id="KW-0547">Nucleotide-binding</keyword>
<dbReference type="Pfam" id="PF06508">
    <property type="entry name" value="QueC"/>
    <property type="match status" value="1"/>
</dbReference>
<keyword evidence="2" id="KW-0436">Ligase</keyword>
<evidence type="ECO:0000256" key="7">
    <source>
        <dbReference type="ARBA" id="ARBA00037993"/>
    </source>
</evidence>
<dbReference type="EMBL" id="FPHG01000012">
    <property type="protein sequence ID" value="SFV51838.1"/>
    <property type="molecule type" value="Genomic_DNA"/>
</dbReference>
<evidence type="ECO:0000256" key="2">
    <source>
        <dbReference type="ARBA" id="ARBA00022598"/>
    </source>
</evidence>
<evidence type="ECO:0000256" key="5">
    <source>
        <dbReference type="ARBA" id="ARBA00022833"/>
    </source>
</evidence>
<dbReference type="SUPFAM" id="SSF52402">
    <property type="entry name" value="Adenine nucleotide alpha hydrolases-like"/>
    <property type="match status" value="1"/>
</dbReference>
<organism evidence="10">
    <name type="scientific">hydrothermal vent metagenome</name>
    <dbReference type="NCBI Taxonomy" id="652676"/>
    <lineage>
        <taxon>unclassified sequences</taxon>
        <taxon>metagenomes</taxon>
        <taxon>ecological metagenomes</taxon>
    </lineage>
</organism>
<comment type="similarity">
    <text evidence="7">Belongs to the QueC family.</text>
</comment>
<protein>
    <recommendedName>
        <fullName evidence="8">7-cyano-7-deazaguanine synthase</fullName>
        <ecNumber evidence="8">6.3.4.20</ecNumber>
    </recommendedName>
</protein>
<dbReference type="InterPro" id="IPR014729">
    <property type="entry name" value="Rossmann-like_a/b/a_fold"/>
</dbReference>
<keyword evidence="5" id="KW-0862">Zinc</keyword>
<dbReference type="PIRSF" id="PIRSF006293">
    <property type="entry name" value="ExsB"/>
    <property type="match status" value="1"/>
</dbReference>
<dbReference type="InterPro" id="IPR018317">
    <property type="entry name" value="QueC"/>
</dbReference>
<evidence type="ECO:0000256" key="6">
    <source>
        <dbReference type="ARBA" id="ARBA00022840"/>
    </source>
</evidence>
<evidence type="ECO:0000256" key="3">
    <source>
        <dbReference type="ARBA" id="ARBA00022723"/>
    </source>
</evidence>
<keyword evidence="3" id="KW-0479">Metal-binding</keyword>
<gene>
    <name evidence="10" type="ORF">MNB_SV-9-1390</name>
</gene>
<dbReference type="Gene3D" id="3.40.50.620">
    <property type="entry name" value="HUPs"/>
    <property type="match status" value="1"/>
</dbReference>
<reference evidence="10" key="1">
    <citation type="submission" date="2016-10" db="EMBL/GenBank/DDBJ databases">
        <authorList>
            <person name="de Groot N.N."/>
        </authorList>
    </citation>
    <scope>NUCLEOTIDE SEQUENCE</scope>
</reference>
<dbReference type="EC" id="6.3.4.20" evidence="8"/>
<evidence type="ECO:0000256" key="1">
    <source>
        <dbReference type="ARBA" id="ARBA00005061"/>
    </source>
</evidence>
<dbReference type="AlphaFoldDB" id="A0A1W1BEH7"/>
<name>A0A1W1BEH7_9ZZZZ</name>
<evidence type="ECO:0000313" key="10">
    <source>
        <dbReference type="EMBL" id="SFV51838.1"/>
    </source>
</evidence>
<dbReference type="PANTHER" id="PTHR42914">
    <property type="entry name" value="7-CYANO-7-DEAZAGUANINE SYNTHASE"/>
    <property type="match status" value="1"/>
</dbReference>